<keyword evidence="2 6" id="KW-0812">Transmembrane</keyword>
<reference evidence="7 8" key="1">
    <citation type="submission" date="2020-03" db="EMBL/GenBank/DDBJ databases">
        <authorList>
            <person name="Sun Q."/>
        </authorList>
    </citation>
    <scope>NUCLEOTIDE SEQUENCE [LARGE SCALE GENOMIC DNA]</scope>
    <source>
        <strain evidence="7 8">KACC 21451</strain>
    </source>
</reference>
<dbReference type="PANTHER" id="PTHR10806:SF6">
    <property type="entry name" value="SIGNAL PEPTIDASE COMPLEX CATALYTIC SUBUNIT SEC11"/>
    <property type="match status" value="1"/>
</dbReference>
<dbReference type="NCBIfam" id="NF046067">
    <property type="entry name" value="SigPepSipWBacil"/>
    <property type="match status" value="1"/>
</dbReference>
<dbReference type="GO" id="GO:0006465">
    <property type="term" value="P:signal peptide processing"/>
    <property type="evidence" value="ECO:0007669"/>
    <property type="project" value="UniProtKB-UniRule"/>
</dbReference>
<dbReference type="SUPFAM" id="SSF51306">
    <property type="entry name" value="LexA/Signal peptidase"/>
    <property type="match status" value="1"/>
</dbReference>
<evidence type="ECO:0000313" key="7">
    <source>
        <dbReference type="EMBL" id="NKE07456.1"/>
    </source>
</evidence>
<evidence type="ECO:0000256" key="3">
    <source>
        <dbReference type="ARBA" id="ARBA00022989"/>
    </source>
</evidence>
<dbReference type="InterPro" id="IPR001733">
    <property type="entry name" value="Peptidase_S26B"/>
</dbReference>
<feature type="transmembrane region" description="Helical" evidence="6">
    <location>
        <begin position="152"/>
        <end position="175"/>
    </location>
</feature>
<evidence type="ECO:0000256" key="5">
    <source>
        <dbReference type="NCBIfam" id="TIGR02228"/>
    </source>
</evidence>
<dbReference type="RefSeq" id="WP_167833855.1">
    <property type="nucleotide sequence ID" value="NZ_JAAVUM010000016.1"/>
</dbReference>
<name>A0A846U0U1_9BACI</name>
<dbReference type="GO" id="GO:0004252">
    <property type="term" value="F:serine-type endopeptidase activity"/>
    <property type="evidence" value="ECO:0007669"/>
    <property type="project" value="UniProtKB-UniRule"/>
</dbReference>
<dbReference type="EMBL" id="JAAVUM010000016">
    <property type="protein sequence ID" value="NKE07456.1"/>
    <property type="molecule type" value="Genomic_DNA"/>
</dbReference>
<dbReference type="GO" id="GO:0016020">
    <property type="term" value="C:membrane"/>
    <property type="evidence" value="ECO:0007669"/>
    <property type="project" value="UniProtKB-SubCell"/>
</dbReference>
<dbReference type="PRINTS" id="PR00728">
    <property type="entry name" value="SIGNALPTASE"/>
</dbReference>
<dbReference type="CDD" id="cd06530">
    <property type="entry name" value="S26_SPase_I"/>
    <property type="match status" value="1"/>
</dbReference>
<protein>
    <recommendedName>
        <fullName evidence="5">Signal peptidase I</fullName>
        <ecNumber evidence="5">3.4.21.89</ecNumber>
    </recommendedName>
</protein>
<keyword evidence="4 6" id="KW-0472">Membrane</keyword>
<evidence type="ECO:0000256" key="2">
    <source>
        <dbReference type="ARBA" id="ARBA00022692"/>
    </source>
</evidence>
<dbReference type="GO" id="GO:0009003">
    <property type="term" value="F:signal peptidase activity"/>
    <property type="evidence" value="ECO:0007669"/>
    <property type="project" value="UniProtKB-EC"/>
</dbReference>
<dbReference type="Proteomes" id="UP000587942">
    <property type="component" value="Unassembled WGS sequence"/>
</dbReference>
<sequence length="191" mass="21092">MNAKKVLNIFSSLVTAILFLLLIFMVFVVISAKASGGEPQFLGYQLKTVLSGSMEPTFKTGSIIAVKPVKDPNQLKKDDIITFMETQDKLVTHRIIEVMDKGEQTMFKTKGDNNEDPDMNAVVAQNVVAKYTGFTIPLAGYFIDFAKSKNGIALLLILPGLLLLTYSGVTIFRALKEIESPKKQNDVQETI</sequence>
<dbReference type="NCBIfam" id="TIGR02228">
    <property type="entry name" value="sigpep_I_arch"/>
    <property type="match status" value="1"/>
</dbReference>
<dbReference type="EC" id="3.4.21.89" evidence="5"/>
<gene>
    <name evidence="7" type="ORF">GWK17_18570</name>
</gene>
<evidence type="ECO:0000256" key="1">
    <source>
        <dbReference type="ARBA" id="ARBA00004370"/>
    </source>
</evidence>
<comment type="caution">
    <text evidence="7">The sequence shown here is derived from an EMBL/GenBank/DDBJ whole genome shotgun (WGS) entry which is preliminary data.</text>
</comment>
<dbReference type="InterPro" id="IPR019533">
    <property type="entry name" value="Peptidase_S26"/>
</dbReference>
<keyword evidence="3 6" id="KW-1133">Transmembrane helix</keyword>
<organism evidence="7 8">
    <name type="scientific">Mesobacillus selenatarsenatis</name>
    <dbReference type="NCBI Taxonomy" id="388741"/>
    <lineage>
        <taxon>Bacteria</taxon>
        <taxon>Bacillati</taxon>
        <taxon>Bacillota</taxon>
        <taxon>Bacilli</taxon>
        <taxon>Bacillales</taxon>
        <taxon>Bacillaceae</taxon>
        <taxon>Mesobacillus</taxon>
    </lineage>
</organism>
<dbReference type="AlphaFoldDB" id="A0A846U0U1"/>
<accession>A0A846U0U1</accession>
<dbReference type="PANTHER" id="PTHR10806">
    <property type="entry name" value="SIGNAL PEPTIDASE COMPLEX CATALYTIC SUBUNIT SEC11"/>
    <property type="match status" value="1"/>
</dbReference>
<proteinExistence type="predicted"/>
<evidence type="ECO:0000256" key="4">
    <source>
        <dbReference type="ARBA" id="ARBA00023136"/>
    </source>
</evidence>
<evidence type="ECO:0000256" key="6">
    <source>
        <dbReference type="SAM" id="Phobius"/>
    </source>
</evidence>
<feature type="transmembrane region" description="Helical" evidence="6">
    <location>
        <begin position="7"/>
        <end position="32"/>
    </location>
</feature>
<keyword evidence="7" id="KW-0378">Hydrolase</keyword>
<evidence type="ECO:0000313" key="8">
    <source>
        <dbReference type="Proteomes" id="UP000587942"/>
    </source>
</evidence>
<comment type="subcellular location">
    <subcellularLocation>
        <location evidence="1">Membrane</location>
    </subcellularLocation>
</comment>
<dbReference type="InterPro" id="IPR036286">
    <property type="entry name" value="LexA/Signal_pep-like_sf"/>
</dbReference>